<geneLocation type="mitochondrion" evidence="11"/>
<feature type="transmembrane region" description="Helical" evidence="9">
    <location>
        <begin position="42"/>
        <end position="67"/>
    </location>
</feature>
<feature type="transmembrane region" description="Helical" evidence="9">
    <location>
        <begin position="332"/>
        <end position="351"/>
    </location>
</feature>
<accession>A0A6C0STX9</accession>
<comment type="subcellular location">
    <subcellularLocation>
        <location evidence="2">Membrane</location>
        <topology evidence="2">Multi-pass membrane protein</topology>
    </subcellularLocation>
</comment>
<dbReference type="AlphaFoldDB" id="A0A6C0STX9"/>
<dbReference type="PRINTS" id="PR01434">
    <property type="entry name" value="NADHDHGNASE5"/>
</dbReference>
<gene>
    <name evidence="11" type="primary">ND5</name>
</gene>
<keyword evidence="4 9" id="KW-0812">Transmembrane</keyword>
<dbReference type="InterPro" id="IPR001750">
    <property type="entry name" value="ND/Mrp_TM"/>
</dbReference>
<dbReference type="EC" id="7.1.1.2" evidence="3"/>
<evidence type="ECO:0000256" key="4">
    <source>
        <dbReference type="ARBA" id="ARBA00022692"/>
    </source>
</evidence>
<feature type="transmembrane region" description="Helical" evidence="9">
    <location>
        <begin position="234"/>
        <end position="260"/>
    </location>
</feature>
<organism evidence="11">
    <name type="scientific">Tyrophagus putrescentiae</name>
    <name type="common">Mold mite</name>
    <name type="synonym">Acarus putrescentiae</name>
    <dbReference type="NCBI Taxonomy" id="59818"/>
    <lineage>
        <taxon>Eukaryota</taxon>
        <taxon>Metazoa</taxon>
        <taxon>Ecdysozoa</taxon>
        <taxon>Arthropoda</taxon>
        <taxon>Chelicerata</taxon>
        <taxon>Arachnida</taxon>
        <taxon>Acari</taxon>
        <taxon>Acariformes</taxon>
        <taxon>Sarcoptiformes</taxon>
        <taxon>Astigmata</taxon>
        <taxon>Acaroidea</taxon>
        <taxon>Acaridae</taxon>
        <taxon>Tyrophaginae</taxon>
        <taxon>Tyrophagus</taxon>
    </lineage>
</organism>
<dbReference type="GO" id="GO:0008137">
    <property type="term" value="F:NADH dehydrogenase (ubiquinone) activity"/>
    <property type="evidence" value="ECO:0007669"/>
    <property type="project" value="UniProtKB-EC"/>
</dbReference>
<evidence type="ECO:0000256" key="8">
    <source>
        <dbReference type="ARBA" id="ARBA00049551"/>
    </source>
</evidence>
<evidence type="ECO:0000256" key="1">
    <source>
        <dbReference type="ARBA" id="ARBA00003257"/>
    </source>
</evidence>
<evidence type="ECO:0000313" key="11">
    <source>
        <dbReference type="EMBL" id="QIA92565.1"/>
    </source>
</evidence>
<feature type="transmembrane region" description="Helical" evidence="9">
    <location>
        <begin position="87"/>
        <end position="105"/>
    </location>
</feature>
<feature type="transmembrane region" description="Helical" evidence="9">
    <location>
        <begin position="436"/>
        <end position="456"/>
    </location>
</feature>
<dbReference type="GO" id="GO:0003954">
    <property type="term" value="F:NADH dehydrogenase activity"/>
    <property type="evidence" value="ECO:0007669"/>
    <property type="project" value="TreeGrafter"/>
</dbReference>
<dbReference type="GO" id="GO:0015990">
    <property type="term" value="P:electron transport coupled proton transport"/>
    <property type="evidence" value="ECO:0007669"/>
    <property type="project" value="TreeGrafter"/>
</dbReference>
<feature type="domain" description="NADH:quinone oxidoreductase/Mrp antiporter transmembrane" evidence="10">
    <location>
        <begin position="104"/>
        <end position="378"/>
    </location>
</feature>
<protein>
    <recommendedName>
        <fullName evidence="3">NADH:ubiquinone reductase (H(+)-translocating)</fullName>
        <ecNumber evidence="3">7.1.1.2</ecNumber>
    </recommendedName>
    <alternativeName>
        <fullName evidence="7">NADH dehydrogenase subunit 5</fullName>
    </alternativeName>
</protein>
<keyword evidence="11" id="KW-0496">Mitochondrion</keyword>
<feature type="transmembrane region" description="Helical" evidence="9">
    <location>
        <begin position="142"/>
        <end position="162"/>
    </location>
</feature>
<reference evidence="11" key="1">
    <citation type="submission" date="2019-01" db="EMBL/GenBank/DDBJ databases">
        <authorList>
            <person name="Sun E."/>
            <person name="Fang W."/>
        </authorList>
    </citation>
    <scope>NUCLEOTIDE SEQUENCE</scope>
</reference>
<feature type="transmembrane region" description="Helical" evidence="9">
    <location>
        <begin position="272"/>
        <end position="297"/>
    </location>
</feature>
<feature type="transmembrane region" description="Helical" evidence="9">
    <location>
        <begin position="462"/>
        <end position="483"/>
    </location>
</feature>
<evidence type="ECO:0000256" key="3">
    <source>
        <dbReference type="ARBA" id="ARBA00012944"/>
    </source>
</evidence>
<dbReference type="PANTHER" id="PTHR42829:SF2">
    <property type="entry name" value="NADH-UBIQUINONE OXIDOREDUCTASE CHAIN 5"/>
    <property type="match status" value="1"/>
</dbReference>
<dbReference type="Pfam" id="PF00361">
    <property type="entry name" value="Proton_antipo_M"/>
    <property type="match status" value="1"/>
</dbReference>
<feature type="transmembrane region" description="Helical" evidence="9">
    <location>
        <begin position="407"/>
        <end position="429"/>
    </location>
</feature>
<dbReference type="PANTHER" id="PTHR42829">
    <property type="entry name" value="NADH-UBIQUINONE OXIDOREDUCTASE CHAIN 5"/>
    <property type="match status" value="1"/>
</dbReference>
<evidence type="ECO:0000256" key="2">
    <source>
        <dbReference type="ARBA" id="ARBA00004141"/>
    </source>
</evidence>
<feature type="transmembrane region" description="Helical" evidence="9">
    <location>
        <begin position="360"/>
        <end position="387"/>
    </location>
</feature>
<feature type="transmembrane region" description="Helical" evidence="9">
    <location>
        <begin position="208"/>
        <end position="228"/>
    </location>
</feature>
<evidence type="ECO:0000256" key="7">
    <source>
        <dbReference type="ARBA" id="ARBA00031027"/>
    </source>
</evidence>
<evidence type="ECO:0000259" key="10">
    <source>
        <dbReference type="Pfam" id="PF00361"/>
    </source>
</evidence>
<sequence>MLFSFLFFFSFFLCSFLGVYFLNSNGFIFELTIPFSLLSEMPLSFCVDYVSLFFFSGVSIISGVVFLYSKFYMDEQFSVFNSMNYRFFYLLFLFVASMFFLVFSSSWVVVMLGWDGLGLVSFLLVIFYNNSSSLDSGLITVFTNRLGDCLFILSFIFFFYGGFFSIDFLSSSICFFFCLVIFFGCITKSAQVPFSSWLPAAMAAPTPVSSLVHSSTLVTAGVYLLIRFNYLLSSIFYLLLPISLLTMVLAGACAVYELDFKKVVAMSTLSQLGFMIFSISCGYWLLGFLHMVFHAFFKSSLFLSTGNLMHYIGGNQDSRDFGSFGFSFSSKLIFSMSCLSLMGFPFSLGFYSKDSIIGDLLFSSFTFSSFVFFLGCCFTVAYSFRLIYMGFMMSPSFFSSTSYLEDFYFFLTILLLYLPCVALGNFFFFNFLSPMVFSFLDFSMGLFIILFGFIFFKNSPQFYLLVNSLMSIFFLSIISSSYLSNKLNNMSYKGEFTWGELFGAKGLSLKNFVFASYSIRLYALKMSQLVMIFTLFYLLTSGYFFFIYSVFL</sequence>
<dbReference type="EMBL" id="MK393792">
    <property type="protein sequence ID" value="QIA92565.1"/>
    <property type="molecule type" value="Genomic_DNA"/>
</dbReference>
<name>A0A6C0STX9_TYRPU</name>
<comment type="catalytic activity">
    <reaction evidence="8">
        <text>a ubiquinone + NADH + 5 H(+)(in) = a ubiquinol + NAD(+) + 4 H(+)(out)</text>
        <dbReference type="Rhea" id="RHEA:29091"/>
        <dbReference type="Rhea" id="RHEA-COMP:9565"/>
        <dbReference type="Rhea" id="RHEA-COMP:9566"/>
        <dbReference type="ChEBI" id="CHEBI:15378"/>
        <dbReference type="ChEBI" id="CHEBI:16389"/>
        <dbReference type="ChEBI" id="CHEBI:17976"/>
        <dbReference type="ChEBI" id="CHEBI:57540"/>
        <dbReference type="ChEBI" id="CHEBI:57945"/>
        <dbReference type="EC" id="7.1.1.2"/>
    </reaction>
</comment>
<evidence type="ECO:0000256" key="5">
    <source>
        <dbReference type="ARBA" id="ARBA00022989"/>
    </source>
</evidence>
<evidence type="ECO:0000256" key="9">
    <source>
        <dbReference type="SAM" id="Phobius"/>
    </source>
</evidence>
<feature type="transmembrane region" description="Helical" evidence="9">
    <location>
        <begin position="529"/>
        <end position="551"/>
    </location>
</feature>
<dbReference type="GO" id="GO:0042773">
    <property type="term" value="P:ATP synthesis coupled electron transport"/>
    <property type="evidence" value="ECO:0007669"/>
    <property type="project" value="InterPro"/>
</dbReference>
<evidence type="ECO:0000256" key="6">
    <source>
        <dbReference type="ARBA" id="ARBA00023136"/>
    </source>
</evidence>
<dbReference type="InterPro" id="IPR003945">
    <property type="entry name" value="NU5C-like"/>
</dbReference>
<comment type="function">
    <text evidence="1">Core subunit of the mitochondrial membrane respiratory chain NADH dehydrogenase (Complex I) that is believed to belong to the minimal assembly required for catalysis. Complex I functions in the transfer of electrons from NADH to the respiratory chain. The immediate electron acceptor for the enzyme is believed to be ubiquinone.</text>
</comment>
<keyword evidence="5 9" id="KW-1133">Transmembrane helix</keyword>
<dbReference type="GO" id="GO:0016020">
    <property type="term" value="C:membrane"/>
    <property type="evidence" value="ECO:0007669"/>
    <property type="project" value="UniProtKB-SubCell"/>
</dbReference>
<keyword evidence="6 9" id="KW-0472">Membrane</keyword>
<proteinExistence type="predicted"/>